<proteinExistence type="predicted"/>
<evidence type="ECO:0000313" key="1">
    <source>
        <dbReference type="EMBL" id="MED6138132.1"/>
    </source>
</evidence>
<reference evidence="1 2" key="1">
    <citation type="journal article" date="2023" name="Plants (Basel)">
        <title>Bridging the Gap: Combining Genomics and Transcriptomics Approaches to Understand Stylosanthes scabra, an Orphan Legume from the Brazilian Caatinga.</title>
        <authorList>
            <person name="Ferreira-Neto J.R.C."/>
            <person name="da Silva M.D."/>
            <person name="Binneck E."/>
            <person name="de Melo N.F."/>
            <person name="da Silva R.H."/>
            <person name="de Melo A.L.T.M."/>
            <person name="Pandolfi V."/>
            <person name="Bustamante F.O."/>
            <person name="Brasileiro-Vidal A.C."/>
            <person name="Benko-Iseppon A.M."/>
        </authorList>
    </citation>
    <scope>NUCLEOTIDE SEQUENCE [LARGE SCALE GENOMIC DNA]</scope>
    <source>
        <tissue evidence="1">Leaves</tissue>
    </source>
</reference>
<keyword evidence="2" id="KW-1185">Reference proteome</keyword>
<comment type="caution">
    <text evidence="1">The sequence shown here is derived from an EMBL/GenBank/DDBJ whole genome shotgun (WGS) entry which is preliminary data.</text>
</comment>
<accession>A0ABU6SPB6</accession>
<organism evidence="1 2">
    <name type="scientific">Stylosanthes scabra</name>
    <dbReference type="NCBI Taxonomy" id="79078"/>
    <lineage>
        <taxon>Eukaryota</taxon>
        <taxon>Viridiplantae</taxon>
        <taxon>Streptophyta</taxon>
        <taxon>Embryophyta</taxon>
        <taxon>Tracheophyta</taxon>
        <taxon>Spermatophyta</taxon>
        <taxon>Magnoliopsida</taxon>
        <taxon>eudicotyledons</taxon>
        <taxon>Gunneridae</taxon>
        <taxon>Pentapetalae</taxon>
        <taxon>rosids</taxon>
        <taxon>fabids</taxon>
        <taxon>Fabales</taxon>
        <taxon>Fabaceae</taxon>
        <taxon>Papilionoideae</taxon>
        <taxon>50 kb inversion clade</taxon>
        <taxon>dalbergioids sensu lato</taxon>
        <taxon>Dalbergieae</taxon>
        <taxon>Pterocarpus clade</taxon>
        <taxon>Stylosanthes</taxon>
    </lineage>
</organism>
<name>A0ABU6SPB6_9FABA</name>
<dbReference type="Proteomes" id="UP001341840">
    <property type="component" value="Unassembled WGS sequence"/>
</dbReference>
<protein>
    <submittedName>
        <fullName evidence="1">Uncharacterized protein</fullName>
    </submittedName>
</protein>
<evidence type="ECO:0000313" key="2">
    <source>
        <dbReference type="Proteomes" id="UP001341840"/>
    </source>
</evidence>
<gene>
    <name evidence="1" type="ORF">PIB30_071334</name>
</gene>
<sequence>MGEALVVGGCRLSYAPVGHGTRQVHVCRGGRDCFGQSDMAEGHRIGPRGGDAACPRVTGAGGCVVSVPHGDKIRSRVISIMEIIRFIESVAPCNEFFVNWLIKISSYVPRIFL</sequence>
<dbReference type="EMBL" id="JASCZI010061237">
    <property type="protein sequence ID" value="MED6138132.1"/>
    <property type="molecule type" value="Genomic_DNA"/>
</dbReference>